<feature type="compositionally biased region" description="Basic and acidic residues" evidence="1">
    <location>
        <begin position="217"/>
        <end position="227"/>
    </location>
</feature>
<evidence type="ECO:0000313" key="3">
    <source>
        <dbReference type="Proteomes" id="UP000803884"/>
    </source>
</evidence>
<evidence type="ECO:0000313" key="2">
    <source>
        <dbReference type="EMBL" id="KAL1589074.1"/>
    </source>
</evidence>
<sequence>MSAATDLQTLLRFLTQDAKIPLATALSHVKALQAAQLNTIDSIAKAKPEAIKQIFSDEKLSKQVHNAAKRVSKKRAAGDDGAATASSPKKKRSERSVFSLKEEQTPAEIEASLALPRCELEAEELKDVVLFTNRAPLVLAFVVVLLKFSMPEQPLSSRLSLAQAYVSVTSRARAVSLGIESGESAEELGMGLGQASVTIMGKELRVLKRWGYEWEDGKDSQRARTETNEEGEQPVEESPPLWGLDLEALKRSRTEPPPLAKAQSASTTNMPIHTPQAARMYLMKSFDNPPPKDAGSAKKQSTGSKAAEKERNLGMLLRAVELLYESWSQTLSLEELDGRTWGWYVKARPAVQDGVAGWGGKNEVRLADILALRREE</sequence>
<dbReference type="GeneID" id="96003733"/>
<evidence type="ECO:0008006" key="4">
    <source>
        <dbReference type="Google" id="ProtNLM"/>
    </source>
</evidence>
<gene>
    <name evidence="2" type="ORF">WHR41_02289</name>
</gene>
<accession>A0AB34KVM2</accession>
<dbReference type="Proteomes" id="UP000803884">
    <property type="component" value="Unassembled WGS sequence"/>
</dbReference>
<dbReference type="AlphaFoldDB" id="A0AB34KVM2"/>
<dbReference type="EMBL" id="JAAQHG020000005">
    <property type="protein sequence ID" value="KAL1589074.1"/>
    <property type="molecule type" value="Genomic_DNA"/>
</dbReference>
<proteinExistence type="predicted"/>
<keyword evidence="3" id="KW-1185">Reference proteome</keyword>
<dbReference type="RefSeq" id="XP_069232179.1">
    <property type="nucleotide sequence ID" value="XM_069370895.1"/>
</dbReference>
<reference evidence="2 3" key="1">
    <citation type="journal article" date="2020" name="Microbiol. Resour. Announc.">
        <title>Draft Genome Sequence of a Cladosporium Species Isolated from the Mesophotic Ascidian Didemnum maculosum.</title>
        <authorList>
            <person name="Gioti A."/>
            <person name="Siaperas R."/>
            <person name="Nikolaivits E."/>
            <person name="Le Goff G."/>
            <person name="Ouazzani J."/>
            <person name="Kotoulas G."/>
            <person name="Topakas E."/>
        </authorList>
    </citation>
    <scope>NUCLEOTIDE SEQUENCE [LARGE SCALE GENOMIC DNA]</scope>
    <source>
        <strain evidence="2 3">TM138-S3</strain>
    </source>
</reference>
<comment type="caution">
    <text evidence="2">The sequence shown here is derived from an EMBL/GenBank/DDBJ whole genome shotgun (WGS) entry which is preliminary data.</text>
</comment>
<feature type="region of interest" description="Disordered" evidence="1">
    <location>
        <begin position="66"/>
        <end position="99"/>
    </location>
</feature>
<organism evidence="2 3">
    <name type="scientific">Cladosporium halotolerans</name>
    <dbReference type="NCBI Taxonomy" id="1052096"/>
    <lineage>
        <taxon>Eukaryota</taxon>
        <taxon>Fungi</taxon>
        <taxon>Dikarya</taxon>
        <taxon>Ascomycota</taxon>
        <taxon>Pezizomycotina</taxon>
        <taxon>Dothideomycetes</taxon>
        <taxon>Dothideomycetidae</taxon>
        <taxon>Cladosporiales</taxon>
        <taxon>Cladosporiaceae</taxon>
        <taxon>Cladosporium</taxon>
    </lineage>
</organism>
<evidence type="ECO:0000256" key="1">
    <source>
        <dbReference type="SAM" id="MobiDB-lite"/>
    </source>
</evidence>
<protein>
    <recommendedName>
        <fullName evidence="4">Origin recognition complex subunit 6</fullName>
    </recommendedName>
</protein>
<feature type="region of interest" description="Disordered" evidence="1">
    <location>
        <begin position="284"/>
        <end position="309"/>
    </location>
</feature>
<name>A0AB34KVM2_9PEZI</name>
<feature type="region of interest" description="Disordered" evidence="1">
    <location>
        <begin position="217"/>
        <end position="240"/>
    </location>
</feature>